<comment type="caution">
    <text evidence="1">The sequence shown here is derived from an EMBL/GenBank/DDBJ whole genome shotgun (WGS) entry which is preliminary data.</text>
</comment>
<feature type="non-terminal residue" evidence="1">
    <location>
        <position position="84"/>
    </location>
</feature>
<dbReference type="OrthoDB" id="2330546at2759"/>
<accession>A0A9N9IG18</accession>
<organism evidence="1 2">
    <name type="scientific">Funneliformis caledonium</name>
    <dbReference type="NCBI Taxonomy" id="1117310"/>
    <lineage>
        <taxon>Eukaryota</taxon>
        <taxon>Fungi</taxon>
        <taxon>Fungi incertae sedis</taxon>
        <taxon>Mucoromycota</taxon>
        <taxon>Glomeromycotina</taxon>
        <taxon>Glomeromycetes</taxon>
        <taxon>Glomerales</taxon>
        <taxon>Glomeraceae</taxon>
        <taxon>Funneliformis</taxon>
    </lineage>
</organism>
<reference evidence="1" key="1">
    <citation type="submission" date="2021-06" db="EMBL/GenBank/DDBJ databases">
        <authorList>
            <person name="Kallberg Y."/>
            <person name="Tangrot J."/>
            <person name="Rosling A."/>
        </authorList>
    </citation>
    <scope>NUCLEOTIDE SEQUENCE</scope>
    <source>
        <strain evidence="1">UK204</strain>
    </source>
</reference>
<dbReference type="AlphaFoldDB" id="A0A9N9IG18"/>
<gene>
    <name evidence="1" type="ORF">FCALED_LOCUS15184</name>
</gene>
<dbReference type="Gene3D" id="1.10.150.50">
    <property type="entry name" value="Transcription Factor, Ets-1"/>
    <property type="match status" value="1"/>
</dbReference>
<sequence length="84" mass="9451">MSTSTTTANPSFETVDGWSVEEVRNFLKSKQNKFSLTDDEIEKFKNNNVNGSAFLLLTEQRLLNFISFGPAINIAEFVSQLNSQ</sequence>
<evidence type="ECO:0000313" key="1">
    <source>
        <dbReference type="EMBL" id="CAG8734139.1"/>
    </source>
</evidence>
<evidence type="ECO:0000313" key="2">
    <source>
        <dbReference type="Proteomes" id="UP000789570"/>
    </source>
</evidence>
<dbReference type="Proteomes" id="UP000789570">
    <property type="component" value="Unassembled WGS sequence"/>
</dbReference>
<dbReference type="SUPFAM" id="SSF47769">
    <property type="entry name" value="SAM/Pointed domain"/>
    <property type="match status" value="1"/>
</dbReference>
<name>A0A9N9IG18_9GLOM</name>
<dbReference type="InterPro" id="IPR013761">
    <property type="entry name" value="SAM/pointed_sf"/>
</dbReference>
<keyword evidence="2" id="KW-1185">Reference proteome</keyword>
<dbReference type="EMBL" id="CAJVPQ010013038">
    <property type="protein sequence ID" value="CAG8734139.1"/>
    <property type="molecule type" value="Genomic_DNA"/>
</dbReference>
<protein>
    <submittedName>
        <fullName evidence="1">1226_t:CDS:1</fullName>
    </submittedName>
</protein>
<proteinExistence type="predicted"/>